<evidence type="ECO:0008006" key="3">
    <source>
        <dbReference type="Google" id="ProtNLM"/>
    </source>
</evidence>
<dbReference type="Pfam" id="PF05728">
    <property type="entry name" value="UPF0227"/>
    <property type="match status" value="1"/>
</dbReference>
<proteinExistence type="predicted"/>
<keyword evidence="2" id="KW-1185">Reference proteome</keyword>
<reference evidence="1 2" key="1">
    <citation type="submission" date="2023-01" db="EMBL/GenBank/DDBJ databases">
        <title>Psychrosphaera sp. nov., isolated from marine algae.</title>
        <authorList>
            <person name="Bayburt H."/>
            <person name="Choi B.J."/>
            <person name="Kim J.M."/>
            <person name="Choi D.G."/>
            <person name="Jeon C.O."/>
        </authorList>
    </citation>
    <scope>NUCLEOTIDE SEQUENCE [LARGE SCALE GENOMIC DNA]</scope>
    <source>
        <strain evidence="1 2">G1-22</strain>
    </source>
</reference>
<dbReference type="RefSeq" id="WP_272182192.1">
    <property type="nucleotide sequence ID" value="NZ_JAQOMS010000002.1"/>
</dbReference>
<dbReference type="InterPro" id="IPR029058">
    <property type="entry name" value="AB_hydrolase_fold"/>
</dbReference>
<protein>
    <recommendedName>
        <fullName evidence="3">Esterase YqiA</fullName>
    </recommendedName>
</protein>
<accession>A0ABT5FIZ6</accession>
<evidence type="ECO:0000313" key="2">
    <source>
        <dbReference type="Proteomes" id="UP001528411"/>
    </source>
</evidence>
<comment type="caution">
    <text evidence="1">The sequence shown here is derived from an EMBL/GenBank/DDBJ whole genome shotgun (WGS) entry which is preliminary data.</text>
</comment>
<dbReference type="InterPro" id="IPR008886">
    <property type="entry name" value="UPF0227/Esterase_YqiA"/>
</dbReference>
<dbReference type="EMBL" id="JAQOMS010000002">
    <property type="protein sequence ID" value="MDC2891162.1"/>
    <property type="molecule type" value="Genomic_DNA"/>
</dbReference>
<dbReference type="Proteomes" id="UP001528411">
    <property type="component" value="Unassembled WGS sequence"/>
</dbReference>
<name>A0ABT5FIZ6_9GAMM</name>
<dbReference type="Gene3D" id="3.40.50.1820">
    <property type="entry name" value="alpha/beta hydrolase"/>
    <property type="match status" value="1"/>
</dbReference>
<organism evidence="1 2">
    <name type="scientific">Psychrosphaera algicola</name>
    <dbReference type="NCBI Taxonomy" id="3023714"/>
    <lineage>
        <taxon>Bacteria</taxon>
        <taxon>Pseudomonadati</taxon>
        <taxon>Pseudomonadota</taxon>
        <taxon>Gammaproteobacteria</taxon>
        <taxon>Alteromonadales</taxon>
        <taxon>Pseudoalteromonadaceae</taxon>
        <taxon>Psychrosphaera</taxon>
    </lineage>
</organism>
<evidence type="ECO:0000313" key="1">
    <source>
        <dbReference type="EMBL" id="MDC2891162.1"/>
    </source>
</evidence>
<sequence length="153" mass="17240">MDSILYLHGFHSSPYSAKALEFKKQIELNHPQISVIAPQLAALPQDAIRQVTEVAQQFSDQLIGVVGSSMGGYLATYLHNEFHLPAVVINPAVKPFELLESYKGVQVHPLTNERYTLGDEHMAHLRDVYQPTVRDGKLVWLLQQEGDEVLDYD</sequence>
<gene>
    <name evidence="1" type="ORF">PN838_23470</name>
</gene>
<dbReference type="PANTHER" id="PTHR35602:SF3">
    <property type="entry name" value="ESTERASE YQIA"/>
    <property type="match status" value="1"/>
</dbReference>
<dbReference type="SUPFAM" id="SSF53474">
    <property type="entry name" value="alpha/beta-Hydrolases"/>
    <property type="match status" value="1"/>
</dbReference>
<dbReference type="PANTHER" id="PTHR35602">
    <property type="entry name" value="ESTERASE YQIA-RELATED"/>
    <property type="match status" value="1"/>
</dbReference>